<feature type="transmembrane region" description="Helical" evidence="1">
    <location>
        <begin position="57"/>
        <end position="75"/>
    </location>
</feature>
<keyword evidence="1" id="KW-0472">Membrane</keyword>
<keyword evidence="1" id="KW-1133">Transmembrane helix</keyword>
<dbReference type="Proteomes" id="UP001241072">
    <property type="component" value="Unassembled WGS sequence"/>
</dbReference>
<dbReference type="RefSeq" id="WP_305001628.1">
    <property type="nucleotide sequence ID" value="NZ_JAUQUB010000001.1"/>
</dbReference>
<sequence>MLRREAPVHTLMIALMGAALVAGSAFWMLAIAGVLIVLAVVCALLSRRAGHFGAQCLDLWAMALGMLALVVHPAAGHHGAGAPGALLYAAVVTAWAVGRVALALRSRSSWRGSAASGAVTALGFALMLALH</sequence>
<feature type="transmembrane region" description="Helical" evidence="1">
    <location>
        <begin position="114"/>
        <end position="130"/>
    </location>
</feature>
<feature type="transmembrane region" description="Helical" evidence="1">
    <location>
        <begin position="81"/>
        <end position="102"/>
    </location>
</feature>
<keyword evidence="3" id="KW-1185">Reference proteome</keyword>
<dbReference type="EMBL" id="JAUQUB010000001">
    <property type="protein sequence ID" value="MDO7881213.1"/>
    <property type="molecule type" value="Genomic_DNA"/>
</dbReference>
<evidence type="ECO:0000313" key="2">
    <source>
        <dbReference type="EMBL" id="MDO7881213.1"/>
    </source>
</evidence>
<reference evidence="2 3" key="1">
    <citation type="submission" date="2023-07" db="EMBL/GenBank/DDBJ databases">
        <title>Protaetiibacter sp. nov WY-16 isolated from soil.</title>
        <authorList>
            <person name="Liu B."/>
            <person name="Wan Y."/>
        </authorList>
    </citation>
    <scope>NUCLEOTIDE SEQUENCE [LARGE SCALE GENOMIC DNA]</scope>
    <source>
        <strain evidence="2 3">WY-16</strain>
    </source>
</reference>
<accession>A0ABT9BLA0</accession>
<protein>
    <submittedName>
        <fullName evidence="2">Uncharacterized protein</fullName>
    </submittedName>
</protein>
<organism evidence="2 3">
    <name type="scientific">Antiquaquibacter soli</name>
    <dbReference type="NCBI Taxonomy" id="3064523"/>
    <lineage>
        <taxon>Bacteria</taxon>
        <taxon>Bacillati</taxon>
        <taxon>Actinomycetota</taxon>
        <taxon>Actinomycetes</taxon>
        <taxon>Micrococcales</taxon>
        <taxon>Microbacteriaceae</taxon>
        <taxon>Antiquaquibacter</taxon>
    </lineage>
</organism>
<comment type="caution">
    <text evidence="2">The sequence shown here is derived from an EMBL/GenBank/DDBJ whole genome shotgun (WGS) entry which is preliminary data.</text>
</comment>
<feature type="transmembrane region" description="Helical" evidence="1">
    <location>
        <begin position="12"/>
        <end position="45"/>
    </location>
</feature>
<name>A0ABT9BLA0_9MICO</name>
<evidence type="ECO:0000313" key="3">
    <source>
        <dbReference type="Proteomes" id="UP001241072"/>
    </source>
</evidence>
<evidence type="ECO:0000256" key="1">
    <source>
        <dbReference type="SAM" id="Phobius"/>
    </source>
</evidence>
<keyword evidence="1" id="KW-0812">Transmembrane</keyword>
<gene>
    <name evidence="2" type="ORF">Q5716_03125</name>
</gene>
<proteinExistence type="predicted"/>